<proteinExistence type="predicted"/>
<accession>K2Q3G2</accession>
<dbReference type="AlphaFoldDB" id="K2Q3G2"/>
<dbReference type="PATRIC" id="fig|1156935.5.peg.2186"/>
<protein>
    <recommendedName>
        <fullName evidence="4">DUF998 domain-containing protein</fullName>
    </recommendedName>
</protein>
<dbReference type="Proteomes" id="UP000007123">
    <property type="component" value="Unassembled WGS sequence"/>
</dbReference>
<dbReference type="STRING" id="1156935.QWE_10792"/>
<reference evidence="2 3" key="1">
    <citation type="journal article" date="2012" name="J. Bacteriol.">
        <title>Draft Genome Sequence of Agrobacterium albertimagni Strain AOL15.</title>
        <authorList>
            <person name="Trimble W.L."/>
            <person name="Phung le T."/>
            <person name="Meyer F."/>
            <person name="Gilbert J.A."/>
            <person name="Silver S."/>
        </authorList>
    </citation>
    <scope>NUCLEOTIDE SEQUENCE [LARGE SCALE GENOMIC DNA]</scope>
    <source>
        <strain evidence="2 3">AOL15</strain>
    </source>
</reference>
<gene>
    <name evidence="2" type="ORF">QWE_10792</name>
</gene>
<organism evidence="2 3">
    <name type="scientific">Agrobacterium albertimagni AOL15</name>
    <dbReference type="NCBI Taxonomy" id="1156935"/>
    <lineage>
        <taxon>Bacteria</taxon>
        <taxon>Pseudomonadati</taxon>
        <taxon>Pseudomonadota</taxon>
        <taxon>Alphaproteobacteria</taxon>
        <taxon>Hyphomicrobiales</taxon>
        <taxon>Rhizobiaceae</taxon>
        <taxon>Rhizobium/Agrobacterium group</taxon>
        <taxon>Agrobacterium</taxon>
    </lineage>
</organism>
<dbReference type="EMBL" id="ALJF01000008">
    <property type="protein sequence ID" value="EKF59705.1"/>
    <property type="molecule type" value="Genomic_DNA"/>
</dbReference>
<keyword evidence="1" id="KW-1133">Transmembrane helix</keyword>
<dbReference type="RefSeq" id="WP_006726150.1">
    <property type="nucleotide sequence ID" value="NZ_ALJF01000008.1"/>
</dbReference>
<feature type="transmembrane region" description="Helical" evidence="1">
    <location>
        <begin position="78"/>
        <end position="95"/>
    </location>
</feature>
<evidence type="ECO:0000313" key="2">
    <source>
        <dbReference type="EMBL" id="EKF59705.1"/>
    </source>
</evidence>
<name>K2Q3G2_9HYPH</name>
<keyword evidence="1" id="KW-0472">Membrane</keyword>
<keyword evidence="1" id="KW-0812">Transmembrane</keyword>
<evidence type="ECO:0000313" key="3">
    <source>
        <dbReference type="Proteomes" id="UP000007123"/>
    </source>
</evidence>
<comment type="caution">
    <text evidence="2">The sequence shown here is derived from an EMBL/GenBank/DDBJ whole genome shotgun (WGS) entry which is preliminary data.</text>
</comment>
<keyword evidence="3" id="KW-1185">Reference proteome</keyword>
<evidence type="ECO:0000256" key="1">
    <source>
        <dbReference type="SAM" id="Phobius"/>
    </source>
</evidence>
<sequence>MPSLSSLLLLAIAALAIFGLLLLDGSGYDWMAELDPGIDPSMIETDGSRALVRNLLLTAVLGASALMAIGAKTRGARMLPLVLSVLALAAYVFSAA</sequence>
<evidence type="ECO:0008006" key="4">
    <source>
        <dbReference type="Google" id="ProtNLM"/>
    </source>
</evidence>
<feature type="transmembrane region" description="Helical" evidence="1">
    <location>
        <begin position="51"/>
        <end position="71"/>
    </location>
</feature>